<protein>
    <submittedName>
        <fullName evidence="5">Ankyrin repeat and SAM domain-containing protein 4B, putative</fullName>
    </submittedName>
</protein>
<dbReference type="AlphaFoldDB" id="E0VCR1"/>
<keyword evidence="2" id="KW-0040">ANK repeat</keyword>
<proteinExistence type="predicted"/>
<organism>
    <name type="scientific">Pediculus humanus subsp. corporis</name>
    <name type="common">Body louse</name>
    <dbReference type="NCBI Taxonomy" id="121224"/>
    <lineage>
        <taxon>Eukaryota</taxon>
        <taxon>Metazoa</taxon>
        <taxon>Ecdysozoa</taxon>
        <taxon>Arthropoda</taxon>
        <taxon>Hexapoda</taxon>
        <taxon>Insecta</taxon>
        <taxon>Pterygota</taxon>
        <taxon>Neoptera</taxon>
        <taxon>Paraneoptera</taxon>
        <taxon>Psocodea</taxon>
        <taxon>Troctomorpha</taxon>
        <taxon>Phthiraptera</taxon>
        <taxon>Anoplura</taxon>
        <taxon>Pediculidae</taxon>
        <taxon>Pediculus</taxon>
    </lineage>
</organism>
<dbReference type="HOGENOM" id="CLU_971726_0_0_1"/>
<reference evidence="6" key="3">
    <citation type="submission" date="2021-02" db="UniProtKB">
        <authorList>
            <consortium name="EnsemblMetazoa"/>
        </authorList>
    </citation>
    <scope>IDENTIFICATION</scope>
    <source>
        <strain evidence="6">USDA</strain>
    </source>
</reference>
<reference evidence="5" key="2">
    <citation type="submission" date="2007-04" db="EMBL/GenBank/DDBJ databases">
        <title>The genome of the human body louse.</title>
        <authorList>
            <consortium name="The Human Body Louse Genome Consortium"/>
            <person name="Kirkness E."/>
            <person name="Walenz B."/>
            <person name="Hass B."/>
            <person name="Bruggner R."/>
            <person name="Strausberg R."/>
        </authorList>
    </citation>
    <scope>NUCLEOTIDE SEQUENCE</scope>
    <source>
        <strain evidence="5">USDA</strain>
    </source>
</reference>
<dbReference type="Pfam" id="PF12796">
    <property type="entry name" value="Ank_2"/>
    <property type="match status" value="1"/>
</dbReference>
<evidence type="ECO:0000256" key="3">
    <source>
        <dbReference type="SAM" id="Coils"/>
    </source>
</evidence>
<evidence type="ECO:0000256" key="1">
    <source>
        <dbReference type="ARBA" id="ARBA00022737"/>
    </source>
</evidence>
<dbReference type="InterPro" id="IPR002110">
    <property type="entry name" value="Ankyrin_rpt"/>
</dbReference>
<feature type="coiled-coil region" evidence="3">
    <location>
        <begin position="79"/>
        <end position="138"/>
    </location>
</feature>
<dbReference type="PANTHER" id="PTHR24201:SF15">
    <property type="entry name" value="ANKYRIN REPEAT DOMAIN-CONTAINING PROTEIN 66"/>
    <property type="match status" value="1"/>
</dbReference>
<keyword evidence="7" id="KW-1185">Reference proteome</keyword>
<keyword evidence="3" id="KW-0175">Coiled coil</keyword>
<dbReference type="InterPro" id="IPR036770">
    <property type="entry name" value="Ankyrin_rpt-contain_sf"/>
</dbReference>
<dbReference type="EMBL" id="DS235061">
    <property type="protein sequence ID" value="EEB11167.1"/>
    <property type="molecule type" value="Genomic_DNA"/>
</dbReference>
<sequence length="287" mass="32666">MSISIDSNCSDMGDPDKSDNFGNSALHHSAERGHILCVRFLTNFGTNLWSLNCNMQTPKELAALNNRVEILKFLDEVMSEQETKKRKEVKSKKEKAQKEAEKKLKEYEKFQKKAEKYAEKEQKRLEKEREKMEEKSLIVMQALKNKTGVVTTPNKGNTVSPKFSEIVGTVTDSKKFGISAVQKKLQQKKFASQRGDPLRSGDFKVIEVEDGKKNVKNLTGFQRDSEILYVSTFDKEKLNSGSRGKLSDVFNKNSENQNSEGLNINTNKLIEKNLPKEQSSIFERPGF</sequence>
<evidence type="ECO:0000256" key="2">
    <source>
        <dbReference type="ARBA" id="ARBA00023043"/>
    </source>
</evidence>
<evidence type="ECO:0000313" key="7">
    <source>
        <dbReference type="Proteomes" id="UP000009046"/>
    </source>
</evidence>
<dbReference type="EnsemblMetazoa" id="PHUM094950-RA">
    <property type="protein sequence ID" value="PHUM094950-PA"/>
    <property type="gene ID" value="PHUM094950"/>
</dbReference>
<dbReference type="SUPFAM" id="SSF48403">
    <property type="entry name" value="Ankyrin repeat"/>
    <property type="match status" value="1"/>
</dbReference>
<dbReference type="InterPro" id="IPR050776">
    <property type="entry name" value="Ank_Repeat/CDKN_Inhibitor"/>
</dbReference>
<feature type="compositionally biased region" description="Polar residues" evidence="4">
    <location>
        <begin position="250"/>
        <end position="264"/>
    </location>
</feature>
<reference evidence="5" key="1">
    <citation type="submission" date="2007-04" db="EMBL/GenBank/DDBJ databases">
        <title>Annotation of Pediculus humanus corporis strain USDA.</title>
        <authorList>
            <person name="Kirkness E."/>
            <person name="Hannick L."/>
            <person name="Hass B."/>
            <person name="Bruggner R."/>
            <person name="Lawson D."/>
            <person name="Bidwell S."/>
            <person name="Joardar V."/>
            <person name="Caler E."/>
            <person name="Walenz B."/>
            <person name="Inman J."/>
            <person name="Schobel S."/>
            <person name="Galinsky K."/>
            <person name="Amedeo P."/>
            <person name="Strausberg R."/>
        </authorList>
    </citation>
    <scope>NUCLEOTIDE SEQUENCE</scope>
    <source>
        <strain evidence="5">USDA</strain>
    </source>
</reference>
<dbReference type="GeneID" id="8238023"/>
<dbReference type="SMART" id="SM00248">
    <property type="entry name" value="ANK"/>
    <property type="match status" value="2"/>
</dbReference>
<dbReference type="VEuPathDB" id="VectorBase:PHUM094950"/>
<dbReference type="Gene3D" id="1.25.40.20">
    <property type="entry name" value="Ankyrin repeat-containing domain"/>
    <property type="match status" value="1"/>
</dbReference>
<dbReference type="InParanoid" id="E0VCR1"/>
<evidence type="ECO:0000313" key="6">
    <source>
        <dbReference type="EnsemblMetazoa" id="PHUM094950-PA"/>
    </source>
</evidence>
<gene>
    <name evidence="6" type="primary">8238023</name>
    <name evidence="5" type="ORF">Phum_PHUM094950</name>
</gene>
<dbReference type="OMA" id="ERGHILC"/>
<dbReference type="PANTHER" id="PTHR24201">
    <property type="entry name" value="ANK_REP_REGION DOMAIN-CONTAINING PROTEIN"/>
    <property type="match status" value="1"/>
</dbReference>
<dbReference type="KEGG" id="phu:Phum_PHUM094950"/>
<evidence type="ECO:0000256" key="4">
    <source>
        <dbReference type="SAM" id="MobiDB-lite"/>
    </source>
</evidence>
<dbReference type="eggNOG" id="KOG0504">
    <property type="taxonomic scope" value="Eukaryota"/>
</dbReference>
<evidence type="ECO:0000313" key="5">
    <source>
        <dbReference type="EMBL" id="EEB11167.1"/>
    </source>
</evidence>
<dbReference type="STRING" id="121224.E0VCR1"/>
<accession>E0VCR1</accession>
<dbReference type="CTD" id="8238023"/>
<keyword evidence="1" id="KW-0677">Repeat</keyword>
<feature type="non-terminal residue" evidence="5">
    <location>
        <position position="287"/>
    </location>
</feature>
<dbReference type="OrthoDB" id="76949at2759"/>
<name>E0VCR1_PEDHC</name>
<dbReference type="Proteomes" id="UP000009046">
    <property type="component" value="Unassembled WGS sequence"/>
</dbReference>
<feature type="region of interest" description="Disordered" evidence="4">
    <location>
        <begin position="238"/>
        <end position="264"/>
    </location>
</feature>
<dbReference type="EMBL" id="AAZO01001130">
    <property type="status" value="NOT_ANNOTATED_CDS"/>
    <property type="molecule type" value="Genomic_DNA"/>
</dbReference>
<dbReference type="RefSeq" id="XP_002423905.1">
    <property type="nucleotide sequence ID" value="XM_002423860.1"/>
</dbReference>